<proteinExistence type="predicted"/>
<sequence>MPNTEEKKKSKTQQIKDYYLAHQSESYDSIAERFKTTKNFITMKVSELRKEGKLPPLPENYRQKQHNHQALVDECETVGLPSERVTHYWWKTKDASIFVKCEQTQESDILKSIEDIVTERLTTRIIAPTDSKETCHKALKVTISDAHVGLDPNPNGYGIYNYKYNADIFFQNLDSVYNSVIAKYNQFGKFDTLFIDDLGDGLDGWNGLTTRGGHDLPQNMSNVDAFKTFVMGKLNLIERLIAANVSDNIECRNVSNDNHSGDFARIANETIKMILDRIYSEGKIGFKILNKFVEHFFYGDHCFILTHGKDEKQRVKNLSLDLTPAIVEFIRSYIDYHGINSKFIHVDKGDLHQLGYKKCNKFDYRNYMSFAPPSFHSSHNYNGSYSGYSIQVIDKHSATVSHEDYFFDLTKL</sequence>
<organism evidence="1">
    <name type="scientific">uncultured Caudovirales phage</name>
    <dbReference type="NCBI Taxonomy" id="2100421"/>
    <lineage>
        <taxon>Viruses</taxon>
        <taxon>Duplodnaviria</taxon>
        <taxon>Heunggongvirae</taxon>
        <taxon>Uroviricota</taxon>
        <taxon>Caudoviricetes</taxon>
        <taxon>Peduoviridae</taxon>
        <taxon>Maltschvirus</taxon>
        <taxon>Maltschvirus maltsch</taxon>
    </lineage>
</organism>
<dbReference type="EMBL" id="LR796245">
    <property type="protein sequence ID" value="CAB4130614.1"/>
    <property type="molecule type" value="Genomic_DNA"/>
</dbReference>
<protein>
    <submittedName>
        <fullName evidence="1">Uncharacterized protein</fullName>
    </submittedName>
</protein>
<evidence type="ECO:0000313" key="1">
    <source>
        <dbReference type="EMBL" id="CAB4130614.1"/>
    </source>
</evidence>
<accession>A0A6J5L7Y2</accession>
<reference evidence="1" key="1">
    <citation type="submission" date="2020-04" db="EMBL/GenBank/DDBJ databases">
        <authorList>
            <person name="Chiriac C."/>
            <person name="Salcher M."/>
            <person name="Ghai R."/>
            <person name="Kavagutti S V."/>
        </authorList>
    </citation>
    <scope>NUCLEOTIDE SEQUENCE</scope>
</reference>
<gene>
    <name evidence="1" type="ORF">UFOVP129_10</name>
</gene>
<name>A0A6J5L7Y2_9CAUD</name>